<gene>
    <name evidence="1" type="ORF">AYI69_g5433</name>
</gene>
<evidence type="ECO:0000313" key="2">
    <source>
        <dbReference type="Proteomes" id="UP000187429"/>
    </source>
</evidence>
<organism evidence="1 2">
    <name type="scientific">Smittium culicis</name>
    <dbReference type="NCBI Taxonomy" id="133412"/>
    <lineage>
        <taxon>Eukaryota</taxon>
        <taxon>Fungi</taxon>
        <taxon>Fungi incertae sedis</taxon>
        <taxon>Zoopagomycota</taxon>
        <taxon>Kickxellomycotina</taxon>
        <taxon>Harpellomycetes</taxon>
        <taxon>Harpellales</taxon>
        <taxon>Legeriomycetaceae</taxon>
        <taxon>Smittium</taxon>
    </lineage>
</organism>
<keyword evidence="2" id="KW-1185">Reference proteome</keyword>
<sequence>MWSVSRMPGITNPLRILHQRHLKGRYRPGSSRDSQHNTRSSVCNRCIVAVRLHRKHEKSIGIHRIVAGLQQNGIRCLQVCDHCFQLRLSGRTHTVAADYLHHEPLHIIGLFLE</sequence>
<comment type="caution">
    <text evidence="1">The sequence shown here is derived from an EMBL/GenBank/DDBJ whole genome shotgun (WGS) entry which is preliminary data.</text>
</comment>
<proteinExistence type="predicted"/>
<name>A0A1R1Y5Z7_9FUNG</name>
<dbReference type="EMBL" id="LSSM01002283">
    <property type="protein sequence ID" value="OMJ22338.1"/>
    <property type="molecule type" value="Genomic_DNA"/>
</dbReference>
<dbReference type="AlphaFoldDB" id="A0A1R1Y5Z7"/>
<protein>
    <submittedName>
        <fullName evidence="1">Uncharacterized protein</fullName>
    </submittedName>
</protein>
<reference evidence="2" key="1">
    <citation type="submission" date="2017-01" db="EMBL/GenBank/DDBJ databases">
        <authorList>
            <person name="Wang Y."/>
            <person name="White M."/>
            <person name="Kvist S."/>
            <person name="Moncalvo J.-M."/>
        </authorList>
    </citation>
    <scope>NUCLEOTIDE SEQUENCE [LARGE SCALE GENOMIC DNA]</scope>
    <source>
        <strain evidence="2">ID-206-W2</strain>
    </source>
</reference>
<evidence type="ECO:0000313" key="1">
    <source>
        <dbReference type="EMBL" id="OMJ22338.1"/>
    </source>
</evidence>
<accession>A0A1R1Y5Z7</accession>
<dbReference type="Proteomes" id="UP000187429">
    <property type="component" value="Unassembled WGS sequence"/>
</dbReference>